<feature type="signal peptide" evidence="1">
    <location>
        <begin position="1"/>
        <end position="23"/>
    </location>
</feature>
<proteinExistence type="predicted"/>
<feature type="chain" id="PRO_5022215849" evidence="1">
    <location>
        <begin position="24"/>
        <end position="254"/>
    </location>
</feature>
<dbReference type="AlphaFoldDB" id="A0A549SD59"/>
<accession>A0A549SD59</accession>
<protein>
    <submittedName>
        <fullName evidence="2">Uncharacterized protein</fullName>
    </submittedName>
</protein>
<dbReference type="EMBL" id="VJMF01000105">
    <property type="protein sequence ID" value="TRL24687.1"/>
    <property type="molecule type" value="Genomic_DNA"/>
</dbReference>
<organism evidence="2 3">
    <name type="scientific">Methylosinus sporium</name>
    <dbReference type="NCBI Taxonomy" id="428"/>
    <lineage>
        <taxon>Bacteria</taxon>
        <taxon>Pseudomonadati</taxon>
        <taxon>Pseudomonadota</taxon>
        <taxon>Alphaproteobacteria</taxon>
        <taxon>Hyphomicrobiales</taxon>
        <taxon>Methylocystaceae</taxon>
        <taxon>Methylosinus</taxon>
    </lineage>
</organism>
<dbReference type="RefSeq" id="WP_142864531.1">
    <property type="nucleotide sequence ID" value="NZ_VJMF01000105.1"/>
</dbReference>
<name>A0A549SD59_METSR</name>
<sequence>MRKQFLLTYALLSLLAFTEPASAKQAIKAQAVEAELPDVIVGAGERSEAISYQAIIKGLEAFAGHGHLAPRATPRFILQPQQQDANLKGVTLVLATADRDINIAIDKNGVFTAPRVDARESLDARILLNRPDGAFALKPFVRTPGLPPNTRRLGDFRAICEMRWAIERDDGSIPFPTRLVAEGIGTPCRSWLVKVIFREPRPIAEVWLVSGQRREALAQERIRQDRTSFSPPLHDDSWPDDTLIELKFVEAADP</sequence>
<gene>
    <name evidence="2" type="ORF">FM996_20240</name>
</gene>
<evidence type="ECO:0000313" key="3">
    <source>
        <dbReference type="Proteomes" id="UP000316781"/>
    </source>
</evidence>
<keyword evidence="1" id="KW-0732">Signal</keyword>
<evidence type="ECO:0000256" key="1">
    <source>
        <dbReference type="SAM" id="SignalP"/>
    </source>
</evidence>
<dbReference type="Proteomes" id="UP000316781">
    <property type="component" value="Unassembled WGS sequence"/>
</dbReference>
<comment type="caution">
    <text evidence="2">The sequence shown here is derived from an EMBL/GenBank/DDBJ whole genome shotgun (WGS) entry which is preliminary data.</text>
</comment>
<evidence type="ECO:0000313" key="2">
    <source>
        <dbReference type="EMBL" id="TRL24687.1"/>
    </source>
</evidence>
<reference evidence="2 3" key="1">
    <citation type="submission" date="2019-07" db="EMBL/GenBank/DDBJ databases">
        <title>Ln-dependent methylotrophs.</title>
        <authorList>
            <person name="Tani A."/>
        </authorList>
    </citation>
    <scope>NUCLEOTIDE SEQUENCE [LARGE SCALE GENOMIC DNA]</scope>
    <source>
        <strain evidence="2 3">SM89A</strain>
    </source>
</reference>